<dbReference type="InterPro" id="IPR054612">
    <property type="entry name" value="Phage_capsid-like_C"/>
</dbReference>
<dbReference type="Proteomes" id="UP000235739">
    <property type="component" value="Unassembled WGS sequence"/>
</dbReference>
<name>A0A2N7S664_9MICC</name>
<dbReference type="Gene3D" id="3.30.2400.10">
    <property type="entry name" value="Major capsid protein gp5"/>
    <property type="match status" value="1"/>
</dbReference>
<evidence type="ECO:0000259" key="3">
    <source>
        <dbReference type="Pfam" id="PF05065"/>
    </source>
</evidence>
<sequence length="439" mass="46676">MARKKFEELKRIAAEAAKGARELAEKADHEDRSLSDDERKDYDNLMAKAGDYLKQSRDAKADADILAAAKSLADEIGPAAAEDLDAQGKSSGKLARVKNLGLEVVNSAQFKAAMAPYEGRGGVPERAKFSTDPIAVKGLFVGGDQTSAGAFVTPEQTGIIEMLGRRELRLRDAISVRRTGSDTVEYVRQNSHTNAAAPVAEATSSAAPTHDIETGAPVLASGGGYKPEGSWSFERKTANVKTIAEWVPATKRALADAAQLEGLINDELRADIAEAEEDQILGGDGTGENLTGILETPGIQVQAFTTDIFTTVRKARTKARTVGRVVPNAVALNPIDVETVDLARENGDTGKFISGGPFSMGPRTLWGMPILETEAIDAGSSLVGDFSKAVLWDREQTAVSFTDSHADFFVRNLVAVLAEERVAFGVTRPTAFVQAAVSA</sequence>
<accession>A0A2N7S664</accession>
<reference evidence="4 5" key="1">
    <citation type="journal article" date="2017" name="Elife">
        <title>Extensive horizontal gene transfer in cheese-associated bacteria.</title>
        <authorList>
            <person name="Bonham K.S."/>
            <person name="Wolfe B.E."/>
            <person name="Dutton R.J."/>
        </authorList>
    </citation>
    <scope>NUCLEOTIDE SEQUENCE [LARGE SCALE GENOMIC DNA]</scope>
    <source>
        <strain evidence="4 5">JB182</strain>
    </source>
</reference>
<dbReference type="InterPro" id="IPR024455">
    <property type="entry name" value="Phage_capsid"/>
</dbReference>
<dbReference type="NCBIfam" id="TIGR01554">
    <property type="entry name" value="major_cap_HK97"/>
    <property type="match status" value="1"/>
</dbReference>
<dbReference type="AlphaFoldDB" id="A0A2N7S664"/>
<comment type="caution">
    <text evidence="4">The sequence shown here is derived from an EMBL/GenBank/DDBJ whole genome shotgun (WGS) entry which is preliminary data.</text>
</comment>
<feature type="compositionally biased region" description="Low complexity" evidence="2">
    <location>
        <begin position="195"/>
        <end position="209"/>
    </location>
</feature>
<proteinExistence type="predicted"/>
<dbReference type="EMBL" id="PNQX01000001">
    <property type="protein sequence ID" value="PMQ21625.1"/>
    <property type="molecule type" value="Genomic_DNA"/>
</dbReference>
<gene>
    <name evidence="4" type="ORF">CIK84_08875</name>
</gene>
<evidence type="ECO:0000256" key="1">
    <source>
        <dbReference type="ARBA" id="ARBA00004328"/>
    </source>
</evidence>
<protein>
    <submittedName>
        <fullName evidence="4">Phage major capsid protein</fullName>
    </submittedName>
</protein>
<feature type="domain" description="Phage capsid-like C-terminal" evidence="3">
    <location>
        <begin position="150"/>
        <end position="433"/>
    </location>
</feature>
<feature type="region of interest" description="Disordered" evidence="2">
    <location>
        <begin position="195"/>
        <end position="224"/>
    </location>
</feature>
<organism evidence="4 5">
    <name type="scientific">Glutamicibacter arilaitensis</name>
    <dbReference type="NCBI Taxonomy" id="256701"/>
    <lineage>
        <taxon>Bacteria</taxon>
        <taxon>Bacillati</taxon>
        <taxon>Actinomycetota</taxon>
        <taxon>Actinomycetes</taxon>
        <taxon>Micrococcales</taxon>
        <taxon>Micrococcaceae</taxon>
        <taxon>Glutamicibacter</taxon>
    </lineage>
</organism>
<feature type="region of interest" description="Disordered" evidence="2">
    <location>
        <begin position="20"/>
        <end position="39"/>
    </location>
</feature>
<evidence type="ECO:0000256" key="2">
    <source>
        <dbReference type="SAM" id="MobiDB-lite"/>
    </source>
</evidence>
<dbReference type="Pfam" id="PF05065">
    <property type="entry name" value="Phage_capsid"/>
    <property type="match status" value="1"/>
</dbReference>
<dbReference type="SUPFAM" id="SSF56563">
    <property type="entry name" value="Major capsid protein gp5"/>
    <property type="match status" value="1"/>
</dbReference>
<comment type="subcellular location">
    <subcellularLocation>
        <location evidence="1">Virion</location>
    </subcellularLocation>
</comment>
<evidence type="ECO:0000313" key="4">
    <source>
        <dbReference type="EMBL" id="PMQ21625.1"/>
    </source>
</evidence>
<dbReference type="Gene3D" id="3.30.2320.10">
    <property type="entry name" value="hypothetical protein PF0899 domain"/>
    <property type="match status" value="1"/>
</dbReference>
<dbReference type="RefSeq" id="WP_102598106.1">
    <property type="nucleotide sequence ID" value="NZ_JBQQLK010000020.1"/>
</dbReference>
<evidence type="ECO:0000313" key="5">
    <source>
        <dbReference type="Proteomes" id="UP000235739"/>
    </source>
</evidence>